<reference evidence="2" key="2">
    <citation type="submission" date="2021-02" db="EMBL/GenBank/DDBJ databases">
        <authorList>
            <person name="Kimball J.A."/>
            <person name="Haas M.W."/>
            <person name="Macchietto M."/>
            <person name="Kono T."/>
            <person name="Duquette J."/>
            <person name="Shao M."/>
        </authorList>
    </citation>
    <scope>NUCLEOTIDE SEQUENCE</scope>
    <source>
        <tissue evidence="2">Fresh leaf tissue</tissue>
    </source>
</reference>
<reference evidence="2" key="1">
    <citation type="journal article" date="2021" name="bioRxiv">
        <title>Whole Genome Assembly and Annotation of Northern Wild Rice, Zizania palustris L., Supports a Whole Genome Duplication in the Zizania Genus.</title>
        <authorList>
            <person name="Haas M."/>
            <person name="Kono T."/>
            <person name="Macchietto M."/>
            <person name="Millas R."/>
            <person name="McGilp L."/>
            <person name="Shao M."/>
            <person name="Duquette J."/>
            <person name="Hirsch C.N."/>
            <person name="Kimball J."/>
        </authorList>
    </citation>
    <scope>NUCLEOTIDE SEQUENCE</scope>
    <source>
        <tissue evidence="2">Fresh leaf tissue</tissue>
    </source>
</reference>
<protein>
    <recommendedName>
        <fullName evidence="4">MADS-box domain-containing protein</fullName>
    </recommendedName>
</protein>
<dbReference type="EMBL" id="JAAALK010000285">
    <property type="protein sequence ID" value="KAG8064595.1"/>
    <property type="molecule type" value="Genomic_DNA"/>
</dbReference>
<dbReference type="Proteomes" id="UP000729402">
    <property type="component" value="Unassembled WGS sequence"/>
</dbReference>
<dbReference type="AlphaFoldDB" id="A0A8J5RYP4"/>
<comment type="caution">
    <text evidence="2">The sequence shown here is derived from an EMBL/GenBank/DDBJ whole genome shotgun (WGS) entry which is preliminary data.</text>
</comment>
<evidence type="ECO:0000313" key="2">
    <source>
        <dbReference type="EMBL" id="KAG8064595.1"/>
    </source>
</evidence>
<feature type="coiled-coil region" evidence="1">
    <location>
        <begin position="67"/>
        <end position="94"/>
    </location>
</feature>
<organism evidence="2 3">
    <name type="scientific">Zizania palustris</name>
    <name type="common">Northern wild rice</name>
    <dbReference type="NCBI Taxonomy" id="103762"/>
    <lineage>
        <taxon>Eukaryota</taxon>
        <taxon>Viridiplantae</taxon>
        <taxon>Streptophyta</taxon>
        <taxon>Embryophyta</taxon>
        <taxon>Tracheophyta</taxon>
        <taxon>Spermatophyta</taxon>
        <taxon>Magnoliopsida</taxon>
        <taxon>Liliopsida</taxon>
        <taxon>Poales</taxon>
        <taxon>Poaceae</taxon>
        <taxon>BOP clade</taxon>
        <taxon>Oryzoideae</taxon>
        <taxon>Oryzeae</taxon>
        <taxon>Zizaniinae</taxon>
        <taxon>Zizania</taxon>
    </lineage>
</organism>
<gene>
    <name evidence="2" type="ORF">GUJ93_ZPchr0004g38534</name>
</gene>
<sequence length="178" mass="20519">MRLSSRLLNEVQELSMLCNVPAYVVIYDTDDTAKPKVWPSMQETTNIMQSCFDMPESSVENGMLDKEAILQKRLAQAEKKLQNKISQNRQFEINIIMNDIVTRRRRNLDDLDPVRIEELEWVVAMRRKGIRHRINVLCSEGTEATYLPLAQPVTQPMAQPVVQPTCQVSSVKLEIMED</sequence>
<proteinExistence type="predicted"/>
<dbReference type="OrthoDB" id="691496at2759"/>
<keyword evidence="3" id="KW-1185">Reference proteome</keyword>
<accession>A0A8J5RYP4</accession>
<evidence type="ECO:0000313" key="3">
    <source>
        <dbReference type="Proteomes" id="UP000729402"/>
    </source>
</evidence>
<keyword evidence="1" id="KW-0175">Coiled coil</keyword>
<evidence type="ECO:0008006" key="4">
    <source>
        <dbReference type="Google" id="ProtNLM"/>
    </source>
</evidence>
<evidence type="ECO:0000256" key="1">
    <source>
        <dbReference type="SAM" id="Coils"/>
    </source>
</evidence>
<name>A0A8J5RYP4_ZIZPA</name>